<protein>
    <submittedName>
        <fullName evidence="1">Uncharacterized protein</fullName>
    </submittedName>
</protein>
<comment type="caution">
    <text evidence="1">The sequence shown here is derived from an EMBL/GenBank/DDBJ whole genome shotgun (WGS) entry which is preliminary data.</text>
</comment>
<dbReference type="EMBL" id="MHQZ01000001">
    <property type="protein sequence ID" value="OHA14923.1"/>
    <property type="molecule type" value="Genomic_DNA"/>
</dbReference>
<evidence type="ECO:0000313" key="1">
    <source>
        <dbReference type="EMBL" id="OHA14923.1"/>
    </source>
</evidence>
<accession>A0A1G2LTP4</accession>
<name>A0A1G2LTP4_9BACT</name>
<dbReference type="Proteomes" id="UP000178302">
    <property type="component" value="Unassembled WGS sequence"/>
</dbReference>
<sequence>MNEISKLKGANMDIGLTSDQNDINWEQDRCPWDEAEKTNIHKCAVKNISICDYFLGIENPDFVLCKYPKK</sequence>
<gene>
    <name evidence="1" type="ORF">A2909_01615</name>
</gene>
<organism evidence="1 2">
    <name type="scientific">Candidatus Tagabacteria bacterium RIFCSPLOWO2_01_FULL_39_11</name>
    <dbReference type="NCBI Taxonomy" id="1802295"/>
    <lineage>
        <taxon>Bacteria</taxon>
        <taxon>Candidatus Tagaibacteriota</taxon>
    </lineage>
</organism>
<reference evidence="1 2" key="1">
    <citation type="journal article" date="2016" name="Nat. Commun.">
        <title>Thousands of microbial genomes shed light on interconnected biogeochemical processes in an aquifer system.</title>
        <authorList>
            <person name="Anantharaman K."/>
            <person name="Brown C.T."/>
            <person name="Hug L.A."/>
            <person name="Sharon I."/>
            <person name="Castelle C.J."/>
            <person name="Probst A.J."/>
            <person name="Thomas B.C."/>
            <person name="Singh A."/>
            <person name="Wilkins M.J."/>
            <person name="Karaoz U."/>
            <person name="Brodie E.L."/>
            <person name="Williams K.H."/>
            <person name="Hubbard S.S."/>
            <person name="Banfield J.F."/>
        </authorList>
    </citation>
    <scope>NUCLEOTIDE SEQUENCE [LARGE SCALE GENOMIC DNA]</scope>
</reference>
<dbReference type="AlphaFoldDB" id="A0A1G2LTP4"/>
<proteinExistence type="predicted"/>
<evidence type="ECO:0000313" key="2">
    <source>
        <dbReference type="Proteomes" id="UP000178302"/>
    </source>
</evidence>